<evidence type="ECO:0000256" key="1">
    <source>
        <dbReference type="SAM" id="SignalP"/>
    </source>
</evidence>
<evidence type="ECO:0008006" key="4">
    <source>
        <dbReference type="Google" id="ProtNLM"/>
    </source>
</evidence>
<feature type="signal peptide" evidence="1">
    <location>
        <begin position="1"/>
        <end position="24"/>
    </location>
</feature>
<accession>A0ABQ5UUD3</accession>
<organism evidence="2 3">
    <name type="scientific">Maritalea porphyrae</name>
    <dbReference type="NCBI Taxonomy" id="880732"/>
    <lineage>
        <taxon>Bacteria</taxon>
        <taxon>Pseudomonadati</taxon>
        <taxon>Pseudomonadota</taxon>
        <taxon>Alphaproteobacteria</taxon>
        <taxon>Hyphomicrobiales</taxon>
        <taxon>Devosiaceae</taxon>
        <taxon>Maritalea</taxon>
    </lineage>
</organism>
<feature type="chain" id="PRO_5046103354" description="Surface antigen domain-containing protein" evidence="1">
    <location>
        <begin position="25"/>
        <end position="153"/>
    </location>
</feature>
<gene>
    <name evidence="2" type="ORF">GCM10007879_22090</name>
</gene>
<sequence length="153" mass="16124">MIALHKSIVATLAAALLVSGCARFDVPVSSSSSSASSQVSTSVQTATVAPSDEFADEGILSFLPSDVVAKLSAREKSEAASAQFFALQYGRVGATREWTADSAARGEISVGPYIKVNKLDCREFTHTVILSGERFMKSGTSCREQDGQWAVVG</sequence>
<evidence type="ECO:0000313" key="2">
    <source>
        <dbReference type="EMBL" id="GLQ17960.1"/>
    </source>
</evidence>
<comment type="caution">
    <text evidence="2">The sequence shown here is derived from an EMBL/GenBank/DDBJ whole genome shotgun (WGS) entry which is preliminary data.</text>
</comment>
<evidence type="ECO:0000313" key="3">
    <source>
        <dbReference type="Proteomes" id="UP001161405"/>
    </source>
</evidence>
<keyword evidence="3" id="KW-1185">Reference proteome</keyword>
<reference evidence="2" key="2">
    <citation type="submission" date="2023-01" db="EMBL/GenBank/DDBJ databases">
        <title>Draft genome sequence of Maritalea porphyrae strain NBRC 107169.</title>
        <authorList>
            <person name="Sun Q."/>
            <person name="Mori K."/>
        </authorList>
    </citation>
    <scope>NUCLEOTIDE SEQUENCE</scope>
    <source>
        <strain evidence="2">NBRC 107169</strain>
    </source>
</reference>
<proteinExistence type="predicted"/>
<dbReference type="PROSITE" id="PS51257">
    <property type="entry name" value="PROKAR_LIPOPROTEIN"/>
    <property type="match status" value="1"/>
</dbReference>
<reference evidence="2" key="1">
    <citation type="journal article" date="2014" name="Int. J. Syst. Evol. Microbiol.">
        <title>Complete genome of a new Firmicutes species belonging to the dominant human colonic microbiota ('Ruminococcus bicirculans') reveals two chromosomes and a selective capacity to utilize plant glucans.</title>
        <authorList>
            <consortium name="NISC Comparative Sequencing Program"/>
            <person name="Wegmann U."/>
            <person name="Louis P."/>
            <person name="Goesmann A."/>
            <person name="Henrissat B."/>
            <person name="Duncan S.H."/>
            <person name="Flint H.J."/>
        </authorList>
    </citation>
    <scope>NUCLEOTIDE SEQUENCE</scope>
    <source>
        <strain evidence="2">NBRC 107169</strain>
    </source>
</reference>
<dbReference type="Proteomes" id="UP001161405">
    <property type="component" value="Unassembled WGS sequence"/>
</dbReference>
<name>A0ABQ5UUD3_9HYPH</name>
<keyword evidence="1" id="KW-0732">Signal</keyword>
<dbReference type="EMBL" id="BSNI01000002">
    <property type="protein sequence ID" value="GLQ17960.1"/>
    <property type="molecule type" value="Genomic_DNA"/>
</dbReference>
<protein>
    <recommendedName>
        <fullName evidence="4">Surface antigen domain-containing protein</fullName>
    </recommendedName>
</protein>
<dbReference type="RefSeq" id="WP_284364482.1">
    <property type="nucleotide sequence ID" value="NZ_BSNI01000002.1"/>
</dbReference>